<gene>
    <name evidence="2" type="ORF">IMSHALPRED_002556</name>
</gene>
<accession>A0A8H3PI81</accession>
<sequence length="298" mass="33592">MAMTTNLSESGYGSNTTDLQIRLKYSKSTRDDWTKVQDKALRKRIQNRLAKRKSRTHGPKDQKKKKHEPMHSPETSHIAETPDETPTTTESESSWADASSDDPKELRTVSCRNSPPIQDEVDSTIQSLFATPGLAEHRYISLVEYSVLRAFIQNASLLAIDPTLFADDYALSPWTTSHPYPAFAPHDLRPTPLQLSTPHHPYLDIIAPPSLRDSVLLCVMTEEEEDGFCIEMHSGAFTIWGSQPWSALGWEVSQAFVTKWAWLVDSGILRSSNFWRAERGEGPLIVPDLSRSILEEID</sequence>
<name>A0A8H3PI81_9LECA</name>
<dbReference type="InterPro" id="IPR021833">
    <property type="entry name" value="DUF3425"/>
</dbReference>
<feature type="compositionally biased region" description="Low complexity" evidence="1">
    <location>
        <begin position="84"/>
        <end position="98"/>
    </location>
</feature>
<dbReference type="AlphaFoldDB" id="A0A8H3PI81"/>
<proteinExistence type="predicted"/>
<comment type="caution">
    <text evidence="2">The sequence shown here is derived from an EMBL/GenBank/DDBJ whole genome shotgun (WGS) entry which is preliminary data.</text>
</comment>
<reference evidence="2" key="1">
    <citation type="submission" date="2021-03" db="EMBL/GenBank/DDBJ databases">
        <authorList>
            <person name="Tagirdzhanova G."/>
        </authorList>
    </citation>
    <scope>NUCLEOTIDE SEQUENCE</scope>
</reference>
<dbReference type="PANTHER" id="PTHR38116:SF9">
    <property type="entry name" value="BZIP DOMAIN-CONTAINING PROTEIN"/>
    <property type="match status" value="1"/>
</dbReference>
<dbReference type="CDD" id="cd14686">
    <property type="entry name" value="bZIP"/>
    <property type="match status" value="1"/>
</dbReference>
<evidence type="ECO:0000313" key="2">
    <source>
        <dbReference type="EMBL" id="CAF9941402.1"/>
    </source>
</evidence>
<protein>
    <submittedName>
        <fullName evidence="2">Uncharacterized protein</fullName>
    </submittedName>
</protein>
<dbReference type="Pfam" id="PF11905">
    <property type="entry name" value="DUF3425"/>
    <property type="match status" value="1"/>
</dbReference>
<keyword evidence="3" id="KW-1185">Reference proteome</keyword>
<feature type="compositionally biased region" description="Basic and acidic residues" evidence="1">
    <location>
        <begin position="28"/>
        <end position="40"/>
    </location>
</feature>
<feature type="region of interest" description="Disordered" evidence="1">
    <location>
        <begin position="24"/>
        <end position="117"/>
    </location>
</feature>
<dbReference type="EMBL" id="CAJPDT010000148">
    <property type="protein sequence ID" value="CAF9941402.1"/>
    <property type="molecule type" value="Genomic_DNA"/>
</dbReference>
<feature type="compositionally biased region" description="Basic residues" evidence="1">
    <location>
        <begin position="41"/>
        <end position="68"/>
    </location>
</feature>
<evidence type="ECO:0000313" key="3">
    <source>
        <dbReference type="Proteomes" id="UP000664534"/>
    </source>
</evidence>
<dbReference type="Proteomes" id="UP000664534">
    <property type="component" value="Unassembled WGS sequence"/>
</dbReference>
<evidence type="ECO:0000256" key="1">
    <source>
        <dbReference type="SAM" id="MobiDB-lite"/>
    </source>
</evidence>
<dbReference type="PANTHER" id="PTHR38116">
    <property type="entry name" value="CHROMOSOME 7, WHOLE GENOME SHOTGUN SEQUENCE"/>
    <property type="match status" value="1"/>
</dbReference>
<dbReference type="OrthoDB" id="2245989at2759"/>
<organism evidence="2 3">
    <name type="scientific">Imshaugia aleurites</name>
    <dbReference type="NCBI Taxonomy" id="172621"/>
    <lineage>
        <taxon>Eukaryota</taxon>
        <taxon>Fungi</taxon>
        <taxon>Dikarya</taxon>
        <taxon>Ascomycota</taxon>
        <taxon>Pezizomycotina</taxon>
        <taxon>Lecanoromycetes</taxon>
        <taxon>OSLEUM clade</taxon>
        <taxon>Lecanoromycetidae</taxon>
        <taxon>Lecanorales</taxon>
        <taxon>Lecanorineae</taxon>
        <taxon>Parmeliaceae</taxon>
        <taxon>Imshaugia</taxon>
    </lineage>
</organism>